<evidence type="ECO:0000256" key="3">
    <source>
        <dbReference type="ARBA" id="ARBA00022630"/>
    </source>
</evidence>
<dbReference type="InterPro" id="IPR011303">
    <property type="entry name" value="RnfD_bac"/>
</dbReference>
<comment type="cofactor">
    <cofactor evidence="10">
        <name>FMN</name>
        <dbReference type="ChEBI" id="CHEBI:58210"/>
    </cofactor>
</comment>
<feature type="transmembrane region" description="Helical" evidence="10">
    <location>
        <begin position="193"/>
        <end position="215"/>
    </location>
</feature>
<dbReference type="Pfam" id="PF03116">
    <property type="entry name" value="NQR2_RnfD_RnfE"/>
    <property type="match status" value="1"/>
</dbReference>
<comment type="similarity">
    <text evidence="10">Belongs to the NqrB/RnfD family.</text>
</comment>
<evidence type="ECO:0000256" key="9">
    <source>
        <dbReference type="ARBA" id="ARBA00023136"/>
    </source>
</evidence>
<dbReference type="PANTHER" id="PTHR30578">
    <property type="entry name" value="ELECTRON TRANSPORT COMPLEX PROTEIN RNFD"/>
    <property type="match status" value="1"/>
</dbReference>
<keyword evidence="7 10" id="KW-0249">Electron transport</keyword>
<organism evidence="11 12">
    <name type="scientific">Christensenella minuta</name>
    <dbReference type="NCBI Taxonomy" id="626937"/>
    <lineage>
        <taxon>Bacteria</taxon>
        <taxon>Bacillati</taxon>
        <taxon>Bacillota</taxon>
        <taxon>Clostridia</taxon>
        <taxon>Christensenellales</taxon>
        <taxon>Christensenellaceae</taxon>
        <taxon>Christensenella</taxon>
    </lineage>
</organism>
<dbReference type="GO" id="GO:0055085">
    <property type="term" value="P:transmembrane transport"/>
    <property type="evidence" value="ECO:0007669"/>
    <property type="project" value="InterPro"/>
</dbReference>
<evidence type="ECO:0000256" key="1">
    <source>
        <dbReference type="ARBA" id="ARBA00022448"/>
    </source>
</evidence>
<dbReference type="PATRIC" id="fig|626937.4.peg.2955"/>
<dbReference type="NCBIfam" id="TIGR01946">
    <property type="entry name" value="rnfD"/>
    <property type="match status" value="1"/>
</dbReference>
<accession>A0A136Q0W9</accession>
<sequence>MFFTEKKDFTNISLKGKAMQQELILSGSPHIKSTQSTTRIMLDVIIALIPACIAAVYFFGTGCLMTIALCIGSAVGCEAAVQFFTRKEVTVSDLSAVVTGLLLALNLPADVPWYLPVCGSAFAIIIVKQCFGGLGHNFMNPALAARCFLLISWPVAMTTFIAPHAGVDAVASATPLGILKEGGNAVPGLWDMFIGNIGGSMGETSVLALLIGGAYLMVRRVISWRIPCAYLGTVALVTLLSGQPGMILFELFAGGLMLGAFFMATDYVSSPSSPKAQLVFGIGCGVVTMVVRLWGGYPEGVSFSILFMNLLTPLLDKALRPKVFGEVKKVNE</sequence>
<keyword evidence="12" id="KW-1185">Reference proteome</keyword>
<feature type="modified residue" description="FMN phosphoryl threonine" evidence="10">
    <location>
        <position position="174"/>
    </location>
</feature>
<feature type="transmembrane region" description="Helical" evidence="10">
    <location>
        <begin position="222"/>
        <end position="240"/>
    </location>
</feature>
<feature type="transmembrane region" description="Helical" evidence="10">
    <location>
        <begin position="143"/>
        <end position="162"/>
    </location>
</feature>
<evidence type="ECO:0000256" key="4">
    <source>
        <dbReference type="ARBA" id="ARBA00022643"/>
    </source>
</evidence>
<evidence type="ECO:0000256" key="6">
    <source>
        <dbReference type="ARBA" id="ARBA00022967"/>
    </source>
</evidence>
<evidence type="ECO:0000313" key="12">
    <source>
        <dbReference type="Proteomes" id="UP000070366"/>
    </source>
</evidence>
<keyword evidence="5 10" id="KW-0812">Transmembrane</keyword>
<evidence type="ECO:0000256" key="2">
    <source>
        <dbReference type="ARBA" id="ARBA00022553"/>
    </source>
</evidence>
<keyword evidence="8 10" id="KW-1133">Transmembrane helix</keyword>
<evidence type="ECO:0000256" key="7">
    <source>
        <dbReference type="ARBA" id="ARBA00022982"/>
    </source>
</evidence>
<gene>
    <name evidence="10" type="primary">rnfD</name>
    <name evidence="11" type="ORF">HMPREF3293_03005</name>
</gene>
<protein>
    <recommendedName>
        <fullName evidence="10">Ion-translocating oxidoreductase complex subunit D</fullName>
        <ecNumber evidence="10">7.-.-.-</ecNumber>
    </recommendedName>
    <alternativeName>
        <fullName evidence="10">Rnf electron transport complex subunit D</fullName>
    </alternativeName>
</protein>
<dbReference type="EC" id="7.-.-.-" evidence="10"/>
<feature type="transmembrane region" description="Helical" evidence="10">
    <location>
        <begin position="246"/>
        <end position="264"/>
    </location>
</feature>
<keyword evidence="6 10" id="KW-1278">Translocase</keyword>
<evidence type="ECO:0000256" key="10">
    <source>
        <dbReference type="HAMAP-Rule" id="MF_00462"/>
    </source>
</evidence>
<comment type="subunit">
    <text evidence="10">The complex is composed of six subunits: RnfA, RnfB, RnfC, RnfD, RnfE and RnfG.</text>
</comment>
<dbReference type="EMBL" id="LSZW01000065">
    <property type="protein sequence ID" value="KXK64350.1"/>
    <property type="molecule type" value="Genomic_DNA"/>
</dbReference>
<keyword evidence="9 10" id="KW-0472">Membrane</keyword>
<dbReference type="GO" id="GO:0005886">
    <property type="term" value="C:plasma membrane"/>
    <property type="evidence" value="ECO:0007669"/>
    <property type="project" value="UniProtKB-SubCell"/>
</dbReference>
<comment type="caution">
    <text evidence="11">The sequence shown here is derived from an EMBL/GenBank/DDBJ whole genome shotgun (WGS) entry which is preliminary data.</text>
</comment>
<dbReference type="STRING" id="626937.HMPREF3293_03005"/>
<feature type="transmembrane region" description="Helical" evidence="10">
    <location>
        <begin position="276"/>
        <end position="295"/>
    </location>
</feature>
<evidence type="ECO:0000256" key="8">
    <source>
        <dbReference type="ARBA" id="ARBA00022989"/>
    </source>
</evidence>
<comment type="subcellular location">
    <subcellularLocation>
        <location evidence="10">Cell membrane</location>
        <topology evidence="10">Multi-pass membrane protein</topology>
    </subcellularLocation>
</comment>
<keyword evidence="3 10" id="KW-0285">Flavoprotein</keyword>
<dbReference type="GO" id="GO:0022900">
    <property type="term" value="P:electron transport chain"/>
    <property type="evidence" value="ECO:0007669"/>
    <property type="project" value="UniProtKB-UniRule"/>
</dbReference>
<keyword evidence="4 10" id="KW-0288">FMN</keyword>
<dbReference type="Proteomes" id="UP000070366">
    <property type="component" value="Unassembled WGS sequence"/>
</dbReference>
<reference evidence="11 12" key="1">
    <citation type="submission" date="2016-02" db="EMBL/GenBank/DDBJ databases">
        <authorList>
            <person name="Wen L."/>
            <person name="He K."/>
            <person name="Yang H."/>
        </authorList>
    </citation>
    <scope>NUCLEOTIDE SEQUENCE [LARGE SCALE GENOMIC DNA]</scope>
    <source>
        <strain evidence="11 12">DSM 22607</strain>
    </source>
</reference>
<keyword evidence="10" id="KW-1003">Cell membrane</keyword>
<evidence type="ECO:0000313" key="11">
    <source>
        <dbReference type="EMBL" id="KXK64350.1"/>
    </source>
</evidence>
<feature type="transmembrane region" description="Helical" evidence="10">
    <location>
        <begin position="40"/>
        <end position="59"/>
    </location>
</feature>
<dbReference type="PANTHER" id="PTHR30578:SF0">
    <property type="entry name" value="ION-TRANSLOCATING OXIDOREDUCTASE COMPLEX SUBUNIT D"/>
    <property type="match status" value="1"/>
</dbReference>
<evidence type="ECO:0000256" key="5">
    <source>
        <dbReference type="ARBA" id="ARBA00022692"/>
    </source>
</evidence>
<keyword evidence="2 10" id="KW-0597">Phosphoprotein</keyword>
<keyword evidence="1 10" id="KW-0813">Transport</keyword>
<proteinExistence type="inferred from homology"/>
<feature type="transmembrane region" description="Helical" evidence="10">
    <location>
        <begin position="113"/>
        <end position="131"/>
    </location>
</feature>
<dbReference type="InterPro" id="IPR004338">
    <property type="entry name" value="NqrB/RnfD"/>
</dbReference>
<dbReference type="AlphaFoldDB" id="A0A136Q0W9"/>
<name>A0A136Q0W9_9FIRM</name>
<dbReference type="HAMAP" id="MF_00462">
    <property type="entry name" value="RsxD_RnfD"/>
    <property type="match status" value="1"/>
</dbReference>
<comment type="function">
    <text evidence="10">Part of a membrane-bound complex that couples electron transfer with translocation of ions across the membrane.</text>
</comment>